<comment type="cofactor">
    <cofactor evidence="1 3">
        <name>pyridoxal 5'-phosphate</name>
        <dbReference type="ChEBI" id="CHEBI:597326"/>
    </cofactor>
</comment>
<dbReference type="GO" id="GO:0016740">
    <property type="term" value="F:transferase activity"/>
    <property type="evidence" value="ECO:0007669"/>
    <property type="project" value="UniProtKB-KW"/>
</dbReference>
<evidence type="ECO:0000256" key="1">
    <source>
        <dbReference type="ARBA" id="ARBA00001933"/>
    </source>
</evidence>
<evidence type="ECO:0000256" key="2">
    <source>
        <dbReference type="ARBA" id="ARBA00022898"/>
    </source>
</evidence>
<dbReference type="RefSeq" id="WP_379960652.1">
    <property type="nucleotide sequence ID" value="NZ_JAUYVI010000008.1"/>
</dbReference>
<reference evidence="5" key="1">
    <citation type="submission" date="2023-08" db="EMBL/GenBank/DDBJ databases">
        <title>Rhodospirillaceae gen. nov., a novel taxon isolated from the Yangtze River Yuezi River estuary sludge.</title>
        <authorList>
            <person name="Ruan L."/>
        </authorList>
    </citation>
    <scope>NUCLEOTIDE SEQUENCE [LARGE SCALE GENOMIC DNA]</scope>
    <source>
        <strain evidence="5">R-7</strain>
    </source>
</reference>
<comment type="similarity">
    <text evidence="3">Belongs to the trans-sulfuration enzymes family.</text>
</comment>
<dbReference type="InterPro" id="IPR015424">
    <property type="entry name" value="PyrdxlP-dep_Trfase"/>
</dbReference>
<dbReference type="Gene3D" id="3.90.1150.10">
    <property type="entry name" value="Aspartate Aminotransferase, domain 1"/>
    <property type="match status" value="1"/>
</dbReference>
<dbReference type="SUPFAM" id="SSF53383">
    <property type="entry name" value="PLP-dependent transferases"/>
    <property type="match status" value="1"/>
</dbReference>
<evidence type="ECO:0000313" key="4">
    <source>
        <dbReference type="EMBL" id="MDQ7250856.1"/>
    </source>
</evidence>
<dbReference type="EMBL" id="JAUYVI010000008">
    <property type="protein sequence ID" value="MDQ7250856.1"/>
    <property type="molecule type" value="Genomic_DNA"/>
</dbReference>
<dbReference type="Proteomes" id="UP001230156">
    <property type="component" value="Unassembled WGS sequence"/>
</dbReference>
<name>A0ABU0YV41_9PROT</name>
<keyword evidence="2 3" id="KW-0663">Pyridoxal phosphate</keyword>
<dbReference type="NCBIfam" id="NF004627">
    <property type="entry name" value="PRK05968.1"/>
    <property type="match status" value="1"/>
</dbReference>
<sequence length="398" mass="43307">MNANGAQEDRVGPEDAFAEASMTVVHDEANAYDAVVPPIVQTSLFTFSSYAEMEETYKGLKNRPTYSRGLNPTVRVFEEKVAELEHTEDALGFGSGMAAISSTVLTFVKPGDRIVAVKHLYPDAYRLFQTLLARLNITVTYVDGKDQDAVTEALPGAALFYMESPTSWIMEPHDVRALATLAQRQGVVSVIDNSWATPIFQRPITLGVDLVLHSASKYLGGHSDVVAGVVAGPHALIDKIRKQTLPYLGGKLSPFDAWLLIRGLRTLPIRMKAHEAAGLDIARRLQTHPKVASVQHPGLGNRLPAGLDGTSSLFSFIFREGVDIPAFSDRLRLFKLGVSWGGHESLVVPAQVVRNQAAGPNSAIDFGIDPRSVRLHVGLEGVEALWNDLKEAIEHASR</sequence>
<protein>
    <submittedName>
        <fullName evidence="4">PLP-dependent transferase</fullName>
    </submittedName>
</protein>
<dbReference type="PANTHER" id="PTHR11808">
    <property type="entry name" value="TRANS-SULFURATION ENZYME FAMILY MEMBER"/>
    <property type="match status" value="1"/>
</dbReference>
<proteinExistence type="inferred from homology"/>
<dbReference type="InterPro" id="IPR015422">
    <property type="entry name" value="PyrdxlP-dep_Trfase_small"/>
</dbReference>
<dbReference type="PANTHER" id="PTHR11808:SF80">
    <property type="entry name" value="CYSTATHIONINE GAMMA-LYASE"/>
    <property type="match status" value="1"/>
</dbReference>
<gene>
    <name evidence="4" type="ORF">Q8A70_24415</name>
</gene>
<organism evidence="4 5">
    <name type="scientific">Dongia sedimenti</name>
    <dbReference type="NCBI Taxonomy" id="3064282"/>
    <lineage>
        <taxon>Bacteria</taxon>
        <taxon>Pseudomonadati</taxon>
        <taxon>Pseudomonadota</taxon>
        <taxon>Alphaproteobacteria</taxon>
        <taxon>Rhodospirillales</taxon>
        <taxon>Dongiaceae</taxon>
        <taxon>Dongia</taxon>
    </lineage>
</organism>
<comment type="caution">
    <text evidence="4">The sequence shown here is derived from an EMBL/GenBank/DDBJ whole genome shotgun (WGS) entry which is preliminary data.</text>
</comment>
<dbReference type="PIRSF" id="PIRSF001434">
    <property type="entry name" value="CGS"/>
    <property type="match status" value="1"/>
</dbReference>
<accession>A0ABU0YV41</accession>
<evidence type="ECO:0000313" key="5">
    <source>
        <dbReference type="Proteomes" id="UP001230156"/>
    </source>
</evidence>
<keyword evidence="5" id="KW-1185">Reference proteome</keyword>
<dbReference type="InterPro" id="IPR015421">
    <property type="entry name" value="PyrdxlP-dep_Trfase_major"/>
</dbReference>
<dbReference type="CDD" id="cd00614">
    <property type="entry name" value="CGS_like"/>
    <property type="match status" value="1"/>
</dbReference>
<keyword evidence="4" id="KW-0808">Transferase</keyword>
<dbReference type="Pfam" id="PF01053">
    <property type="entry name" value="Cys_Met_Meta_PP"/>
    <property type="match status" value="1"/>
</dbReference>
<dbReference type="InterPro" id="IPR000277">
    <property type="entry name" value="Cys/Met-Metab_PyrdxlP-dep_enz"/>
</dbReference>
<dbReference type="Gene3D" id="3.40.640.10">
    <property type="entry name" value="Type I PLP-dependent aspartate aminotransferase-like (Major domain)"/>
    <property type="match status" value="1"/>
</dbReference>
<evidence type="ECO:0000256" key="3">
    <source>
        <dbReference type="RuleBase" id="RU362118"/>
    </source>
</evidence>